<evidence type="ECO:0000313" key="2">
    <source>
        <dbReference type="Proteomes" id="UP001054889"/>
    </source>
</evidence>
<name>A0AAV5DC94_ELECO</name>
<sequence>MASITLLSLAPTATFLHIPASTSSSFTVAPGPLNSRRAAPRPLALRARPPRRVTVCLQRRRGGGRGLGRRAR</sequence>
<protein>
    <submittedName>
        <fullName evidence="1">Uncharacterized protein</fullName>
    </submittedName>
</protein>
<dbReference type="AlphaFoldDB" id="A0AAV5DC94"/>
<proteinExistence type="predicted"/>
<organism evidence="1 2">
    <name type="scientific">Eleusine coracana subsp. coracana</name>
    <dbReference type="NCBI Taxonomy" id="191504"/>
    <lineage>
        <taxon>Eukaryota</taxon>
        <taxon>Viridiplantae</taxon>
        <taxon>Streptophyta</taxon>
        <taxon>Embryophyta</taxon>
        <taxon>Tracheophyta</taxon>
        <taxon>Spermatophyta</taxon>
        <taxon>Magnoliopsida</taxon>
        <taxon>Liliopsida</taxon>
        <taxon>Poales</taxon>
        <taxon>Poaceae</taxon>
        <taxon>PACMAD clade</taxon>
        <taxon>Chloridoideae</taxon>
        <taxon>Cynodonteae</taxon>
        <taxon>Eleusininae</taxon>
        <taxon>Eleusine</taxon>
    </lineage>
</organism>
<gene>
    <name evidence="1" type="primary">ga26566</name>
    <name evidence="1" type="ORF">PR202_ga26566</name>
</gene>
<dbReference type="Proteomes" id="UP001054889">
    <property type="component" value="Unassembled WGS sequence"/>
</dbReference>
<evidence type="ECO:0000313" key="1">
    <source>
        <dbReference type="EMBL" id="GJN08624.1"/>
    </source>
</evidence>
<dbReference type="EMBL" id="BQKI01000015">
    <property type="protein sequence ID" value="GJN08624.1"/>
    <property type="molecule type" value="Genomic_DNA"/>
</dbReference>
<accession>A0AAV5DC94</accession>
<reference evidence="1" key="1">
    <citation type="journal article" date="2018" name="DNA Res.">
        <title>Multiple hybrid de novo genome assembly of finger millet, an orphan allotetraploid crop.</title>
        <authorList>
            <person name="Hatakeyama M."/>
            <person name="Aluri S."/>
            <person name="Balachadran M.T."/>
            <person name="Sivarajan S.R."/>
            <person name="Patrignani A."/>
            <person name="Gruter S."/>
            <person name="Poveda L."/>
            <person name="Shimizu-Inatsugi R."/>
            <person name="Baeten J."/>
            <person name="Francoijs K.J."/>
            <person name="Nataraja K.N."/>
            <person name="Reddy Y.A.N."/>
            <person name="Phadnis S."/>
            <person name="Ravikumar R.L."/>
            <person name="Schlapbach R."/>
            <person name="Sreeman S.M."/>
            <person name="Shimizu K.K."/>
        </authorList>
    </citation>
    <scope>NUCLEOTIDE SEQUENCE</scope>
</reference>
<reference evidence="1" key="2">
    <citation type="submission" date="2021-12" db="EMBL/GenBank/DDBJ databases">
        <title>Resequencing data analysis of finger millet.</title>
        <authorList>
            <person name="Hatakeyama M."/>
            <person name="Aluri S."/>
            <person name="Balachadran M.T."/>
            <person name="Sivarajan S.R."/>
            <person name="Poveda L."/>
            <person name="Shimizu-Inatsugi R."/>
            <person name="Schlapbach R."/>
            <person name="Sreeman S.M."/>
            <person name="Shimizu K.K."/>
        </authorList>
    </citation>
    <scope>NUCLEOTIDE SEQUENCE</scope>
</reference>
<keyword evidence="2" id="KW-1185">Reference proteome</keyword>
<comment type="caution">
    <text evidence="1">The sequence shown here is derived from an EMBL/GenBank/DDBJ whole genome shotgun (WGS) entry which is preliminary data.</text>
</comment>